<keyword evidence="4" id="KW-1185">Reference proteome</keyword>
<evidence type="ECO:0000256" key="1">
    <source>
        <dbReference type="SAM" id="Coils"/>
    </source>
</evidence>
<comment type="caution">
    <text evidence="3">The sequence shown here is derived from an EMBL/GenBank/DDBJ whole genome shotgun (WGS) entry which is preliminary data.</text>
</comment>
<keyword evidence="1" id="KW-0175">Coiled coil</keyword>
<accession>A0AA40A7B6</accession>
<name>A0AA40A7B6_9PEZI</name>
<evidence type="ECO:0000313" key="4">
    <source>
        <dbReference type="Proteomes" id="UP001172159"/>
    </source>
</evidence>
<feature type="compositionally biased region" description="Polar residues" evidence="2">
    <location>
        <begin position="9"/>
        <end position="21"/>
    </location>
</feature>
<proteinExistence type="predicted"/>
<evidence type="ECO:0000256" key="2">
    <source>
        <dbReference type="SAM" id="MobiDB-lite"/>
    </source>
</evidence>
<sequence>MPASRKRSSTALQSDAGQNGTAAKRVKVLLENDEEKQTIKQAREEIALLKSHLKDSLDFIEKKNLHNETSGSLNELLRLRMGSVRLGNALMIRMTNTHGKIYDRLDFAKASLTSDDLSWAMPKFIPAIRELSEFGDKGCIGVAYKLLVKCRDYSWTTEICGYGDRAPDNVPDNLLASLVPKY</sequence>
<dbReference type="EMBL" id="JAUKTV010000017">
    <property type="protein sequence ID" value="KAK0710534.1"/>
    <property type="molecule type" value="Genomic_DNA"/>
</dbReference>
<dbReference type="Proteomes" id="UP001172159">
    <property type="component" value="Unassembled WGS sequence"/>
</dbReference>
<organism evidence="3 4">
    <name type="scientific">Apiosordaria backusii</name>
    <dbReference type="NCBI Taxonomy" id="314023"/>
    <lineage>
        <taxon>Eukaryota</taxon>
        <taxon>Fungi</taxon>
        <taxon>Dikarya</taxon>
        <taxon>Ascomycota</taxon>
        <taxon>Pezizomycotina</taxon>
        <taxon>Sordariomycetes</taxon>
        <taxon>Sordariomycetidae</taxon>
        <taxon>Sordariales</taxon>
        <taxon>Lasiosphaeriaceae</taxon>
        <taxon>Apiosordaria</taxon>
    </lineage>
</organism>
<gene>
    <name evidence="3" type="ORF">B0T21DRAFT_416080</name>
</gene>
<protein>
    <submittedName>
        <fullName evidence="3">Uncharacterized protein</fullName>
    </submittedName>
</protein>
<feature type="region of interest" description="Disordered" evidence="2">
    <location>
        <begin position="1"/>
        <end position="23"/>
    </location>
</feature>
<evidence type="ECO:0000313" key="3">
    <source>
        <dbReference type="EMBL" id="KAK0710534.1"/>
    </source>
</evidence>
<dbReference type="AlphaFoldDB" id="A0AA40A7B6"/>
<feature type="coiled-coil region" evidence="1">
    <location>
        <begin position="25"/>
        <end position="52"/>
    </location>
</feature>
<reference evidence="3" key="1">
    <citation type="submission" date="2023-06" db="EMBL/GenBank/DDBJ databases">
        <title>Genome-scale phylogeny and comparative genomics of the fungal order Sordariales.</title>
        <authorList>
            <consortium name="Lawrence Berkeley National Laboratory"/>
            <person name="Hensen N."/>
            <person name="Bonometti L."/>
            <person name="Westerberg I."/>
            <person name="Brannstrom I.O."/>
            <person name="Guillou S."/>
            <person name="Cros-Aarteil S."/>
            <person name="Calhoun S."/>
            <person name="Haridas S."/>
            <person name="Kuo A."/>
            <person name="Mondo S."/>
            <person name="Pangilinan J."/>
            <person name="Riley R."/>
            <person name="Labutti K."/>
            <person name="Andreopoulos B."/>
            <person name="Lipzen A."/>
            <person name="Chen C."/>
            <person name="Yanf M."/>
            <person name="Daum C."/>
            <person name="Ng V."/>
            <person name="Clum A."/>
            <person name="Steindorff A."/>
            <person name="Ohm R."/>
            <person name="Martin F."/>
            <person name="Silar P."/>
            <person name="Natvig D."/>
            <person name="Lalanne C."/>
            <person name="Gautier V."/>
            <person name="Ament-Velasquez S.L."/>
            <person name="Kruys A."/>
            <person name="Hutchinson M.I."/>
            <person name="Powell A.J."/>
            <person name="Barry K."/>
            <person name="Miller A.N."/>
            <person name="Grigoriev I.V."/>
            <person name="Debuchy R."/>
            <person name="Gladieux P."/>
            <person name="Thoren M.H."/>
            <person name="Johannesson H."/>
        </authorList>
    </citation>
    <scope>NUCLEOTIDE SEQUENCE</scope>
    <source>
        <strain evidence="3">CBS 540.89</strain>
    </source>
</reference>